<accession>A0A5B7EBS4</accession>
<gene>
    <name evidence="2" type="ORF">E2C01_024128</name>
</gene>
<name>A0A5B7EBS4_PORTR</name>
<dbReference type="EMBL" id="VSRR010002330">
    <property type="protein sequence ID" value="MPC30857.1"/>
    <property type="molecule type" value="Genomic_DNA"/>
</dbReference>
<dbReference type="Proteomes" id="UP000324222">
    <property type="component" value="Unassembled WGS sequence"/>
</dbReference>
<feature type="compositionally biased region" description="Acidic residues" evidence="1">
    <location>
        <begin position="17"/>
        <end position="26"/>
    </location>
</feature>
<dbReference type="AlphaFoldDB" id="A0A5B7EBS4"/>
<sequence length="81" mass="9098">MTSGALPKDSLLLQPSPDEDAEEYEEDRLQHEDKVAVHDTWVTRSGSRNLTGVARTPQVQGRVSELLLRLGLLEPDWGRQC</sequence>
<evidence type="ECO:0000256" key="1">
    <source>
        <dbReference type="SAM" id="MobiDB-lite"/>
    </source>
</evidence>
<comment type="caution">
    <text evidence="2">The sequence shown here is derived from an EMBL/GenBank/DDBJ whole genome shotgun (WGS) entry which is preliminary data.</text>
</comment>
<keyword evidence="3" id="KW-1185">Reference proteome</keyword>
<evidence type="ECO:0000313" key="2">
    <source>
        <dbReference type="EMBL" id="MPC30857.1"/>
    </source>
</evidence>
<reference evidence="2 3" key="1">
    <citation type="submission" date="2019-05" db="EMBL/GenBank/DDBJ databases">
        <title>Another draft genome of Portunus trituberculatus and its Hox gene families provides insights of decapod evolution.</title>
        <authorList>
            <person name="Jeong J.-H."/>
            <person name="Song I."/>
            <person name="Kim S."/>
            <person name="Choi T."/>
            <person name="Kim D."/>
            <person name="Ryu S."/>
            <person name="Kim W."/>
        </authorList>
    </citation>
    <scope>NUCLEOTIDE SEQUENCE [LARGE SCALE GENOMIC DNA]</scope>
    <source>
        <tissue evidence="2">Muscle</tissue>
    </source>
</reference>
<feature type="region of interest" description="Disordered" evidence="1">
    <location>
        <begin position="1"/>
        <end position="30"/>
    </location>
</feature>
<proteinExistence type="predicted"/>
<protein>
    <submittedName>
        <fullName evidence="2">Uncharacterized protein</fullName>
    </submittedName>
</protein>
<evidence type="ECO:0000313" key="3">
    <source>
        <dbReference type="Proteomes" id="UP000324222"/>
    </source>
</evidence>
<organism evidence="2 3">
    <name type="scientific">Portunus trituberculatus</name>
    <name type="common">Swimming crab</name>
    <name type="synonym">Neptunus trituberculatus</name>
    <dbReference type="NCBI Taxonomy" id="210409"/>
    <lineage>
        <taxon>Eukaryota</taxon>
        <taxon>Metazoa</taxon>
        <taxon>Ecdysozoa</taxon>
        <taxon>Arthropoda</taxon>
        <taxon>Crustacea</taxon>
        <taxon>Multicrustacea</taxon>
        <taxon>Malacostraca</taxon>
        <taxon>Eumalacostraca</taxon>
        <taxon>Eucarida</taxon>
        <taxon>Decapoda</taxon>
        <taxon>Pleocyemata</taxon>
        <taxon>Brachyura</taxon>
        <taxon>Eubrachyura</taxon>
        <taxon>Portunoidea</taxon>
        <taxon>Portunidae</taxon>
        <taxon>Portuninae</taxon>
        <taxon>Portunus</taxon>
    </lineage>
</organism>